<dbReference type="GO" id="GO:0015074">
    <property type="term" value="P:DNA integration"/>
    <property type="evidence" value="ECO:0007669"/>
    <property type="project" value="InterPro"/>
</dbReference>
<dbReference type="Gene3D" id="2.30.30.130">
    <property type="entry name" value="Transposase, Mu, C-terminal"/>
    <property type="match status" value="1"/>
</dbReference>
<dbReference type="Pfam" id="PF09299">
    <property type="entry name" value="Mu-transpos_C"/>
    <property type="match status" value="1"/>
</dbReference>
<proteinExistence type="predicted"/>
<name>A0A378UDQ1_BERDE</name>
<dbReference type="Pfam" id="PF00665">
    <property type="entry name" value="rve"/>
    <property type="match status" value="1"/>
</dbReference>
<evidence type="ECO:0000313" key="4">
    <source>
        <dbReference type="Proteomes" id="UP000254651"/>
    </source>
</evidence>
<evidence type="ECO:0000259" key="1">
    <source>
        <dbReference type="PROSITE" id="PS50994"/>
    </source>
</evidence>
<dbReference type="SUPFAM" id="SSF50610">
    <property type="entry name" value="mu transposase, C-terminal domain"/>
    <property type="match status" value="1"/>
</dbReference>
<dbReference type="Gene3D" id="3.30.420.10">
    <property type="entry name" value="Ribonuclease H-like superfamily/Ribonuclease H"/>
    <property type="match status" value="1"/>
</dbReference>
<dbReference type="PROSITE" id="PS51702">
    <property type="entry name" value="HTH_MU"/>
    <property type="match status" value="1"/>
</dbReference>
<gene>
    <name evidence="3" type="ORF">NCTC10295_00274</name>
</gene>
<organism evidence="3 4">
    <name type="scientific">Bergeriella denitrificans</name>
    <name type="common">Neisseria denitrificans</name>
    <dbReference type="NCBI Taxonomy" id="494"/>
    <lineage>
        <taxon>Bacteria</taxon>
        <taxon>Pseudomonadati</taxon>
        <taxon>Pseudomonadota</taxon>
        <taxon>Betaproteobacteria</taxon>
        <taxon>Neisseriales</taxon>
        <taxon>Neisseriaceae</taxon>
        <taxon>Bergeriella</taxon>
    </lineage>
</organism>
<accession>A0A378UDQ1</accession>
<dbReference type="Proteomes" id="UP000254651">
    <property type="component" value="Unassembled WGS sequence"/>
</dbReference>
<evidence type="ECO:0000259" key="2">
    <source>
        <dbReference type="PROSITE" id="PS51702"/>
    </source>
</evidence>
<dbReference type="PROSITE" id="PS50994">
    <property type="entry name" value="INTEGRASE"/>
    <property type="match status" value="1"/>
</dbReference>
<reference evidence="3 4" key="1">
    <citation type="submission" date="2018-06" db="EMBL/GenBank/DDBJ databases">
        <authorList>
            <consortium name="Pathogen Informatics"/>
            <person name="Doyle S."/>
        </authorList>
    </citation>
    <scope>NUCLEOTIDE SEQUENCE [LARGE SCALE GENOMIC DNA]</scope>
    <source>
        <strain evidence="3 4">NCTC10295</strain>
    </source>
</reference>
<dbReference type="SUPFAM" id="SSF53098">
    <property type="entry name" value="Ribonuclease H-like"/>
    <property type="match status" value="1"/>
</dbReference>
<dbReference type="SUPFAM" id="SSF46955">
    <property type="entry name" value="Putative DNA-binding domain"/>
    <property type="match status" value="1"/>
</dbReference>
<dbReference type="EMBL" id="UGQS01000001">
    <property type="protein sequence ID" value="STZ75534.1"/>
    <property type="molecule type" value="Genomic_DNA"/>
</dbReference>
<dbReference type="InterPro" id="IPR012337">
    <property type="entry name" value="RNaseH-like_sf"/>
</dbReference>
<dbReference type="InterPro" id="IPR036397">
    <property type="entry name" value="RNaseH_sf"/>
</dbReference>
<feature type="domain" description="HTH Mu-type" evidence="2">
    <location>
        <begin position="6"/>
        <end position="75"/>
    </location>
</feature>
<dbReference type="InterPro" id="IPR003314">
    <property type="entry name" value="Mu-type_HTH"/>
</dbReference>
<dbReference type="Gene3D" id="1.10.10.10">
    <property type="entry name" value="Winged helix-like DNA-binding domain superfamily/Winged helix DNA-binding domain"/>
    <property type="match status" value="1"/>
</dbReference>
<dbReference type="InterPro" id="IPR036388">
    <property type="entry name" value="WH-like_DNA-bd_sf"/>
</dbReference>
<protein>
    <submittedName>
        <fullName evidence="3">Bacteriophage transposase</fullName>
    </submittedName>
</protein>
<dbReference type="InterPro" id="IPR001584">
    <property type="entry name" value="Integrase_cat-core"/>
</dbReference>
<dbReference type="InterPro" id="IPR009004">
    <property type="entry name" value="Transposase_Mu_C"/>
</dbReference>
<dbReference type="AlphaFoldDB" id="A0A378UDQ1"/>
<evidence type="ECO:0000313" key="3">
    <source>
        <dbReference type="EMBL" id="STZ75534.1"/>
    </source>
</evidence>
<feature type="domain" description="Integrase catalytic" evidence="1">
    <location>
        <begin position="302"/>
        <end position="420"/>
    </location>
</feature>
<dbReference type="InterPro" id="IPR015378">
    <property type="entry name" value="Transposase-like_Mu_C"/>
</dbReference>
<keyword evidence="4" id="KW-1185">Reference proteome</keyword>
<dbReference type="GO" id="GO:0003677">
    <property type="term" value="F:DNA binding"/>
    <property type="evidence" value="ECO:0007669"/>
    <property type="project" value="InterPro"/>
</dbReference>
<sequence length="688" mass="76402">MRTTNNLLSAADLASMNLACLPATRQAVEHRAKKQGWPVEWQDGIGRGGKKRMYPLTGLPPEIQTAIREKQAAEILSRADQLPVAVVGNPPAAKPKKLGVALRREAQLMIPLDDLMKGYTQKQKDCAHARMALASAVLHIHRVAGLALKPAIALLIERIETGTADAVLVAAVPLANARSGGKAKLSARSLMGWVQDYKHGQTPAERLALLAPKTTKQETPIMAYGWLPHFAKVHCIPSAPSLSESYRVFAAAWQREQRPEQLPTLRQVTRVWGKLPMIMQERGRKTGAAYKAILPYVKRDWDALNPNDVWIGDGHSFKAKVAHPLHGRPFKPEVTVLIDGCSRMVMGFSVSLAESCVAVADGLRIGIKHFGVPLMYYSDNGAGQTGKTIDHEITGLTARLGIHHETGLPGNPQGRGIIERWWQDNLIALARQYETFVGAGMDSSTQSLIYRKMESAFNALDKGKALTDEQQRYLQKLPSWSRFIADVAACIDAYNARPHSELPKKADGSRYTPAEYRDKRLADGGITPDYLSQQELDMLFMPQEIRKVQRGWIDLFTNQYFSEDLAQYHKDEVRVAYDLDDAQTVVVYDLDGKFLTKAKLNGNKRSAFPLSRRDQLAEQRAQGRIKRSEQAIALAKAELNPALEQAAALDELFGAQWRQASGSDVLMSRPLVARDDDIVLFKTDLEEE</sequence>
<dbReference type="InterPro" id="IPR009061">
    <property type="entry name" value="DNA-bd_dom_put_sf"/>
</dbReference>